<dbReference type="AlphaFoldDB" id="A0A9L0S9J4"/>
<protein>
    <recommendedName>
        <fullName evidence="4">alpha-1,6-mannosyl-glycoprotein 6-beta-N-acetylglucosaminyltransferase</fullName>
        <ecNumber evidence="4">2.4.1.155</ecNumber>
    </recommendedName>
</protein>
<reference evidence="17" key="3">
    <citation type="submission" date="2025-09" db="UniProtKB">
        <authorList>
            <consortium name="Ensembl"/>
        </authorList>
    </citation>
    <scope>IDENTIFICATION</scope>
    <source>
        <strain evidence="17">Thoroughbred</strain>
    </source>
</reference>
<evidence type="ECO:0000256" key="1">
    <source>
        <dbReference type="ARBA" id="ARBA00004323"/>
    </source>
</evidence>
<keyword evidence="11 15" id="KW-0472">Membrane</keyword>
<sequence>MVTVNPDGKIMVRRCLVTLRPFRLFVLGIGFFSLCFLMTSLGGQFSARRPGDSPFTIRTEVLGGPESRGVLRRMSDLLELMVKRMDMLARLGNSSEPHRAAGDTHFAVDRFPPGASLMERIQAIAQNVSDIAVKVDQILRHSLLLHSKVSEGRRDQCEAPSDPKFPDCLGKVEWMRARWTSDPCYAFFGVDGTECSFLVYLSEVEWFCPPLPWRNRTATQTALKPLPKVQAVFRSNLSHLLELMGSGKESLIFMKKRAKRLTAQWAVAAQRLSQKLGAVQRDQKQSPYHFMRLSLVCVYCCPPLPSEHPRPHRLPDGGVWGCVQPEGAEGRASGGDGAVGRHPGRSLRPGPRPADHGVPEGAAEVLPTQRREREREEFVPELEHYLERLFPATDPGRREK</sequence>
<evidence type="ECO:0000256" key="14">
    <source>
        <dbReference type="SAM" id="MobiDB-lite"/>
    </source>
</evidence>
<feature type="domain" description="Glycosyltransferase family 18 catalytic" evidence="16">
    <location>
        <begin position="184"/>
        <end position="285"/>
    </location>
</feature>
<evidence type="ECO:0000313" key="17">
    <source>
        <dbReference type="Ensembl" id="ENSECAP00000070689.1"/>
    </source>
</evidence>
<reference evidence="17 18" key="1">
    <citation type="journal article" date="2009" name="Science">
        <title>Genome sequence, comparative analysis, and population genetics of the domestic horse.</title>
        <authorList>
            <consortium name="Broad Institute Genome Sequencing Platform"/>
            <consortium name="Broad Institute Whole Genome Assembly Team"/>
            <person name="Wade C.M."/>
            <person name="Giulotto E."/>
            <person name="Sigurdsson S."/>
            <person name="Zoli M."/>
            <person name="Gnerre S."/>
            <person name="Imsland F."/>
            <person name="Lear T.L."/>
            <person name="Adelson D.L."/>
            <person name="Bailey E."/>
            <person name="Bellone R.R."/>
            <person name="Bloecker H."/>
            <person name="Distl O."/>
            <person name="Edgar R.C."/>
            <person name="Garber M."/>
            <person name="Leeb T."/>
            <person name="Mauceli E."/>
            <person name="MacLeod J.N."/>
            <person name="Penedo M.C.T."/>
            <person name="Raison J.M."/>
            <person name="Sharpe T."/>
            <person name="Vogel J."/>
            <person name="Andersson L."/>
            <person name="Antczak D.F."/>
            <person name="Biagi T."/>
            <person name="Binns M.M."/>
            <person name="Chowdhary B.P."/>
            <person name="Coleman S.J."/>
            <person name="Della Valle G."/>
            <person name="Fryc S."/>
            <person name="Guerin G."/>
            <person name="Hasegawa T."/>
            <person name="Hill E.W."/>
            <person name="Jurka J."/>
            <person name="Kiialainen A."/>
            <person name="Lindgren G."/>
            <person name="Liu J."/>
            <person name="Magnani E."/>
            <person name="Mickelson J.R."/>
            <person name="Murray J."/>
            <person name="Nergadze S.G."/>
            <person name="Onofrio R."/>
            <person name="Pedroni S."/>
            <person name="Piras M.F."/>
            <person name="Raudsepp T."/>
            <person name="Rocchi M."/>
            <person name="Roeed K.H."/>
            <person name="Ryder O.A."/>
            <person name="Searle S."/>
            <person name="Skow L."/>
            <person name="Swinburne J.E."/>
            <person name="Syvaenen A.C."/>
            <person name="Tozaki T."/>
            <person name="Valberg S.J."/>
            <person name="Vaudin M."/>
            <person name="White J.R."/>
            <person name="Zody M.C."/>
            <person name="Lander E.S."/>
            <person name="Lindblad-Toh K."/>
        </authorList>
    </citation>
    <scope>NUCLEOTIDE SEQUENCE [LARGE SCALE GENOMIC DNA]</scope>
    <source>
        <strain evidence="17 18">Thoroughbred</strain>
    </source>
</reference>
<accession>A0A9L0S9J4</accession>
<keyword evidence="8" id="KW-0735">Signal-anchor</keyword>
<keyword evidence="12" id="KW-0325">Glycoprotein</keyword>
<keyword evidence="7 15" id="KW-0812">Transmembrane</keyword>
<evidence type="ECO:0000256" key="9">
    <source>
        <dbReference type="ARBA" id="ARBA00022989"/>
    </source>
</evidence>
<reference evidence="17" key="2">
    <citation type="submission" date="2025-08" db="UniProtKB">
        <authorList>
            <consortium name="Ensembl"/>
        </authorList>
    </citation>
    <scope>IDENTIFICATION</scope>
    <source>
        <strain evidence="17">Thoroughbred</strain>
    </source>
</reference>
<organism evidence="17 18">
    <name type="scientific">Equus caballus</name>
    <name type="common">Horse</name>
    <dbReference type="NCBI Taxonomy" id="9796"/>
    <lineage>
        <taxon>Eukaryota</taxon>
        <taxon>Metazoa</taxon>
        <taxon>Chordata</taxon>
        <taxon>Craniata</taxon>
        <taxon>Vertebrata</taxon>
        <taxon>Euteleostomi</taxon>
        <taxon>Mammalia</taxon>
        <taxon>Eutheria</taxon>
        <taxon>Laurasiatheria</taxon>
        <taxon>Perissodactyla</taxon>
        <taxon>Equidae</taxon>
        <taxon>Equus</taxon>
    </lineage>
</organism>
<evidence type="ECO:0000256" key="3">
    <source>
        <dbReference type="ARBA" id="ARBA00007477"/>
    </source>
</evidence>
<keyword evidence="9 15" id="KW-1133">Transmembrane helix</keyword>
<keyword evidence="5" id="KW-0328">Glycosyltransferase</keyword>
<keyword evidence="6" id="KW-0808">Transferase</keyword>
<comment type="pathway">
    <text evidence="2">Protein modification; protein glycosylation.</text>
</comment>
<comment type="catalytic activity">
    <reaction evidence="13">
        <text>N(4)-{beta-D-GlcNAc-(1-&gt;2)-[beta-D-GlcNAc-(1-&gt;4)]-alpha-D-Man-(1-&gt;3)-[beta-D-GlcNAc-(1-&gt;2)-alpha-D-Man-(1-&gt;6)]-beta-D-Man-(1-&gt;4)-beta-D-GlcNAc-(1-&gt;4)-beta-D-GlcNAc}-L-asparaginyl-[protein] + UDP-N-acetyl-alpha-D-glucosamine = N(4)-{beta-D-GlcNAc-(1-&gt;2)-[beta-D-GlcNAc-(1-&gt;4)]-alpha-D-Man-(1-&gt;3)-[beta-D-GlcNAc-(1-&gt;2)-[beta-D-GlcNAc-(1-&gt;6)]-alpha-D-Man-(1-&gt;6)]-beta-D-Man-(1-&gt;4)-beta-D-GlcNAc-(1-&gt;4)-beta-D-GlcNAc}-L-asparaginyl-[protein] + UDP + H(+)</text>
        <dbReference type="Rhea" id="RHEA:16921"/>
        <dbReference type="Rhea" id="RHEA-COMP:14374"/>
        <dbReference type="Rhea" id="RHEA-COMP:14377"/>
        <dbReference type="ChEBI" id="CHEBI:15378"/>
        <dbReference type="ChEBI" id="CHEBI:57705"/>
        <dbReference type="ChEBI" id="CHEBI:58223"/>
        <dbReference type="ChEBI" id="CHEBI:139507"/>
        <dbReference type="ChEBI" id="CHEBI:139510"/>
        <dbReference type="EC" id="2.4.1.155"/>
    </reaction>
</comment>
<keyword evidence="18" id="KW-1185">Reference proteome</keyword>
<evidence type="ECO:0000256" key="8">
    <source>
        <dbReference type="ARBA" id="ARBA00022968"/>
    </source>
</evidence>
<proteinExistence type="inferred from homology"/>
<dbReference type="PANTHER" id="PTHR15075">
    <property type="entry name" value="ALPHA-MANNOSIDE BETA-1,6-N-ACETYLGLUCOSAMINYLTRANSFERASE"/>
    <property type="match status" value="1"/>
</dbReference>
<evidence type="ECO:0000256" key="6">
    <source>
        <dbReference type="ARBA" id="ARBA00022679"/>
    </source>
</evidence>
<feature type="transmembrane region" description="Helical" evidence="15">
    <location>
        <begin position="21"/>
        <end position="41"/>
    </location>
</feature>
<keyword evidence="10" id="KW-0333">Golgi apparatus</keyword>
<dbReference type="InterPro" id="IPR026116">
    <property type="entry name" value="GT18_cat"/>
</dbReference>
<name>A0A9L0S9J4_HORSE</name>
<dbReference type="Pfam" id="PF15024">
    <property type="entry name" value="Glyco_transf_18"/>
    <property type="match status" value="1"/>
</dbReference>
<comment type="subcellular location">
    <subcellularLocation>
        <location evidence="1">Golgi apparatus membrane</location>
        <topology evidence="1">Single-pass type II membrane protein</topology>
    </subcellularLocation>
</comment>
<evidence type="ECO:0000256" key="2">
    <source>
        <dbReference type="ARBA" id="ARBA00004922"/>
    </source>
</evidence>
<evidence type="ECO:0000256" key="11">
    <source>
        <dbReference type="ARBA" id="ARBA00023136"/>
    </source>
</evidence>
<dbReference type="GO" id="GO:0030144">
    <property type="term" value="F:alpha-1,6-mannosylglycoprotein 6-beta-N-acetylglucosaminyltransferase activity"/>
    <property type="evidence" value="ECO:0007669"/>
    <property type="project" value="UniProtKB-EC"/>
</dbReference>
<evidence type="ECO:0000256" key="4">
    <source>
        <dbReference type="ARBA" id="ARBA00012671"/>
    </source>
</evidence>
<evidence type="ECO:0000256" key="13">
    <source>
        <dbReference type="ARBA" id="ARBA00048243"/>
    </source>
</evidence>
<dbReference type="GO" id="GO:0000139">
    <property type="term" value="C:Golgi membrane"/>
    <property type="evidence" value="ECO:0007669"/>
    <property type="project" value="UniProtKB-SubCell"/>
</dbReference>
<dbReference type="PANTHER" id="PTHR15075:SF6">
    <property type="entry name" value="ALPHA-1,6-MANNOSYLGLYCOPROTEIN 6-BETA-N-ACETYLGLUCOSAMINYLTRANSFERASE B"/>
    <property type="match status" value="1"/>
</dbReference>
<dbReference type="InterPro" id="IPR052105">
    <property type="entry name" value="MGAT5_Glycosyltransferase"/>
</dbReference>
<dbReference type="EC" id="2.4.1.155" evidence="4"/>
<dbReference type="Ensembl" id="ENSECAT00000142137.1">
    <property type="protein sequence ID" value="ENSECAP00000070689.1"/>
    <property type="gene ID" value="ENSECAG00000024072.4"/>
</dbReference>
<comment type="similarity">
    <text evidence="3">Belongs to the glycosyltransferase 18 family.</text>
</comment>
<evidence type="ECO:0000256" key="5">
    <source>
        <dbReference type="ARBA" id="ARBA00022676"/>
    </source>
</evidence>
<evidence type="ECO:0000313" key="18">
    <source>
        <dbReference type="Proteomes" id="UP000002281"/>
    </source>
</evidence>
<evidence type="ECO:0000256" key="10">
    <source>
        <dbReference type="ARBA" id="ARBA00023034"/>
    </source>
</evidence>
<dbReference type="GeneTree" id="ENSGT00940000153470"/>
<feature type="region of interest" description="Disordered" evidence="14">
    <location>
        <begin position="326"/>
        <end position="376"/>
    </location>
</feature>
<evidence type="ECO:0000256" key="15">
    <source>
        <dbReference type="SAM" id="Phobius"/>
    </source>
</evidence>
<evidence type="ECO:0000256" key="12">
    <source>
        <dbReference type="ARBA" id="ARBA00023180"/>
    </source>
</evidence>
<dbReference type="Proteomes" id="UP000002281">
    <property type="component" value="Chromosome 11"/>
</dbReference>
<evidence type="ECO:0000259" key="16">
    <source>
        <dbReference type="Pfam" id="PF15024"/>
    </source>
</evidence>
<evidence type="ECO:0000256" key="7">
    <source>
        <dbReference type="ARBA" id="ARBA00022692"/>
    </source>
</evidence>
<gene>
    <name evidence="17" type="primary">MGAT5B</name>
</gene>